<evidence type="ECO:0000313" key="3">
    <source>
        <dbReference type="Proteomes" id="UP000305238"/>
    </source>
</evidence>
<dbReference type="GO" id="GO:0003964">
    <property type="term" value="F:RNA-directed DNA polymerase activity"/>
    <property type="evidence" value="ECO:0007669"/>
    <property type="project" value="UniProtKB-KW"/>
</dbReference>
<dbReference type="Proteomes" id="UP000305238">
    <property type="component" value="Unassembled WGS sequence"/>
</dbReference>
<dbReference type="PANTHER" id="PTHR34047:SF10">
    <property type="entry name" value="GROUP II INTRON-ASSOCIATED OPEN READING FRAME"/>
    <property type="match status" value="1"/>
</dbReference>
<dbReference type="OrthoDB" id="1550386at2"/>
<dbReference type="Gene3D" id="1.10.30.50">
    <property type="match status" value="1"/>
</dbReference>
<dbReference type="EMBL" id="VCKZ01000669">
    <property type="protein sequence ID" value="TMR24094.1"/>
    <property type="molecule type" value="Genomic_DNA"/>
</dbReference>
<protein>
    <submittedName>
        <fullName evidence="2">Group II intron reverse transcriptase/maturase</fullName>
        <ecNumber evidence="2">2.7.7.49</ecNumber>
    </submittedName>
</protein>
<organism evidence="2 3">
    <name type="scientific">Actinomadura geliboluensis</name>
    <dbReference type="NCBI Taxonomy" id="882440"/>
    <lineage>
        <taxon>Bacteria</taxon>
        <taxon>Bacillati</taxon>
        <taxon>Actinomycetota</taxon>
        <taxon>Actinomycetes</taxon>
        <taxon>Streptosporangiales</taxon>
        <taxon>Thermomonosporaceae</taxon>
        <taxon>Actinomadura</taxon>
    </lineage>
</organism>
<dbReference type="GO" id="GO:0003676">
    <property type="term" value="F:nucleic acid binding"/>
    <property type="evidence" value="ECO:0007669"/>
    <property type="project" value="InterPro"/>
</dbReference>
<dbReference type="GO" id="GO:0008270">
    <property type="term" value="F:zinc ion binding"/>
    <property type="evidence" value="ECO:0007669"/>
    <property type="project" value="InterPro"/>
</dbReference>
<feature type="domain" description="Reverse transcriptase" evidence="1">
    <location>
        <begin position="104"/>
        <end position="343"/>
    </location>
</feature>
<dbReference type="InterPro" id="IPR002711">
    <property type="entry name" value="HNH"/>
</dbReference>
<dbReference type="InterPro" id="IPR000477">
    <property type="entry name" value="RT_dom"/>
</dbReference>
<dbReference type="PANTHER" id="PTHR34047">
    <property type="entry name" value="NUCLEAR INTRON MATURASE 1, MITOCHONDRIAL-RELATED"/>
    <property type="match status" value="1"/>
</dbReference>
<dbReference type="SUPFAM" id="SSF56672">
    <property type="entry name" value="DNA/RNA polymerases"/>
    <property type="match status" value="1"/>
</dbReference>
<dbReference type="InterPro" id="IPR030931">
    <property type="entry name" value="Group_II_RT_mat"/>
</dbReference>
<keyword evidence="2" id="KW-0695">RNA-directed DNA polymerase</keyword>
<accession>A0A5S4FUN6</accession>
<comment type="caution">
    <text evidence="2">The sequence shown here is derived from an EMBL/GenBank/DDBJ whole genome shotgun (WGS) entry which is preliminary data.</text>
</comment>
<dbReference type="Pfam" id="PF01844">
    <property type="entry name" value="HNH"/>
    <property type="match status" value="1"/>
</dbReference>
<dbReference type="InterPro" id="IPR051083">
    <property type="entry name" value="GrpII_Intron_Splice-Mob/Def"/>
</dbReference>
<name>A0A5S4FUN6_9ACTN</name>
<evidence type="ECO:0000259" key="1">
    <source>
        <dbReference type="PROSITE" id="PS50878"/>
    </source>
</evidence>
<keyword evidence="2" id="KW-0548">Nucleotidyltransferase</keyword>
<dbReference type="InterPro" id="IPR003615">
    <property type="entry name" value="HNH_nuc"/>
</dbReference>
<gene>
    <name evidence="2" type="primary">ltrA</name>
    <name evidence="2" type="ORF">ETD96_43285</name>
</gene>
<dbReference type="NCBIfam" id="TIGR04416">
    <property type="entry name" value="group_II_RT_mat"/>
    <property type="match status" value="1"/>
</dbReference>
<evidence type="ECO:0000313" key="2">
    <source>
        <dbReference type="EMBL" id="TMR24094.1"/>
    </source>
</evidence>
<dbReference type="RefSeq" id="WP_138642274.1">
    <property type="nucleotide sequence ID" value="NZ_VCKZ01000669.1"/>
</dbReference>
<dbReference type="GO" id="GO:0004519">
    <property type="term" value="F:endonuclease activity"/>
    <property type="evidence" value="ECO:0007669"/>
    <property type="project" value="InterPro"/>
</dbReference>
<sequence>MEGTAPAEPRSADANGPRDGIVDWHGIDWAKAEENVRRLRQRIFKASQEGNLKKVRNLQKLMLRSHSNTLTSVKRVTQHSRGRKTPGIDRERALTPQARARMANDLHRQTQPWKARPVKRVFIPKSNGKKRPLGIPVMRDRVMQARVKNALEPEWEARFESRSYGFRPGRGCHDAIQAIFSAAKGKTAKRQWVLDADLAAAFDRIDHDHLLTSVGEFPARELVRQWLKAGVVDEGCFTRTEEGTPQGGVISPLLLNIALHGMEEAAGVRFATRKGTVMWAAKGTPILVRYADDFAVFCTSKEEAEAVKARLAVWLEPRGLHFNEEKTRILHLSEGFDFLGFNIRRHGESLIITPSKDAVKRIRSRLRTEMRALLGQSVVVVLRRLAPIVRGWSAYYRTVVSSRTFSTLDSYVWALTYKWAKRTHPKKSKHWIINRYFGKLNRSRNNHWVFGDHASGAHLPKFAWTSIRRHQLVKGKSSPDDPALRDYWSQRRRTRTPPPMDKVSLALAHHQKGICPLCGEALIVGAEYEPDDPRAWIEWFDAMRKRLHKHHFVYRRNGGTDGRANLRLVHSECHSWHHATDNRKSDQRIL</sequence>
<dbReference type="InterPro" id="IPR025960">
    <property type="entry name" value="RVT_N"/>
</dbReference>
<dbReference type="Pfam" id="PF13655">
    <property type="entry name" value="RVT_N"/>
    <property type="match status" value="1"/>
</dbReference>
<dbReference type="Pfam" id="PF08388">
    <property type="entry name" value="GIIM"/>
    <property type="match status" value="1"/>
</dbReference>
<dbReference type="Pfam" id="PF00078">
    <property type="entry name" value="RVT_1"/>
    <property type="match status" value="1"/>
</dbReference>
<dbReference type="CDD" id="cd00085">
    <property type="entry name" value="HNHc"/>
    <property type="match status" value="1"/>
</dbReference>
<dbReference type="AlphaFoldDB" id="A0A5S4FUN6"/>
<dbReference type="CDD" id="cd01651">
    <property type="entry name" value="RT_G2_intron"/>
    <property type="match status" value="1"/>
</dbReference>
<proteinExistence type="predicted"/>
<dbReference type="EC" id="2.7.7.49" evidence="2"/>
<dbReference type="InterPro" id="IPR043502">
    <property type="entry name" value="DNA/RNA_pol_sf"/>
</dbReference>
<keyword evidence="3" id="KW-1185">Reference proteome</keyword>
<dbReference type="InterPro" id="IPR013597">
    <property type="entry name" value="Mat_intron_G2"/>
</dbReference>
<dbReference type="PROSITE" id="PS50878">
    <property type="entry name" value="RT_POL"/>
    <property type="match status" value="1"/>
</dbReference>
<reference evidence="2 3" key="1">
    <citation type="submission" date="2019-05" db="EMBL/GenBank/DDBJ databases">
        <title>Draft genome sequence of Actinomadura geliboluensis A8036.</title>
        <authorList>
            <person name="Saricaoglu S."/>
            <person name="Isik K."/>
        </authorList>
    </citation>
    <scope>NUCLEOTIDE SEQUENCE [LARGE SCALE GENOMIC DNA]</scope>
    <source>
        <strain evidence="2 3">A8036</strain>
    </source>
</reference>
<keyword evidence="2" id="KW-0808">Transferase</keyword>